<accession>A0A9P1FZR1</accession>
<dbReference type="EMBL" id="CAMXCT020001913">
    <property type="protein sequence ID" value="CAL1147536.1"/>
    <property type="molecule type" value="Genomic_DNA"/>
</dbReference>
<evidence type="ECO:0000313" key="8">
    <source>
        <dbReference type="Proteomes" id="UP001152797"/>
    </source>
</evidence>
<dbReference type="Gene3D" id="1.10.238.10">
    <property type="entry name" value="EF-hand"/>
    <property type="match status" value="1"/>
</dbReference>
<feature type="transmembrane region" description="Helical" evidence="3">
    <location>
        <begin position="580"/>
        <end position="605"/>
    </location>
</feature>
<dbReference type="EMBL" id="CAMXCT010001913">
    <property type="protein sequence ID" value="CAI3994161.1"/>
    <property type="molecule type" value="Genomic_DNA"/>
</dbReference>
<keyword evidence="3" id="KW-1133">Transmembrane helix</keyword>
<feature type="region of interest" description="Disordered" evidence="2">
    <location>
        <begin position="402"/>
        <end position="474"/>
    </location>
</feature>
<reference evidence="6" key="2">
    <citation type="submission" date="2024-04" db="EMBL/GenBank/DDBJ databases">
        <authorList>
            <person name="Chen Y."/>
            <person name="Shah S."/>
            <person name="Dougan E. K."/>
            <person name="Thang M."/>
            <person name="Chan C."/>
        </authorList>
    </citation>
    <scope>NUCLEOTIDE SEQUENCE [LARGE SCALE GENOMIC DNA]</scope>
</reference>
<feature type="domain" description="EF-hand" evidence="4">
    <location>
        <begin position="10"/>
        <end position="45"/>
    </location>
</feature>
<proteinExistence type="predicted"/>
<dbReference type="Proteomes" id="UP001152797">
    <property type="component" value="Unassembled WGS sequence"/>
</dbReference>
<keyword evidence="3" id="KW-0812">Transmembrane</keyword>
<dbReference type="PROSITE" id="PS00018">
    <property type="entry name" value="EF_HAND_1"/>
    <property type="match status" value="2"/>
</dbReference>
<keyword evidence="1" id="KW-0106">Calcium</keyword>
<dbReference type="SMART" id="SM00054">
    <property type="entry name" value="EFh"/>
    <property type="match status" value="3"/>
</dbReference>
<evidence type="ECO:0000313" key="5">
    <source>
        <dbReference type="EMBL" id="CAI3994161.1"/>
    </source>
</evidence>
<dbReference type="InterPro" id="IPR018247">
    <property type="entry name" value="EF_Hand_1_Ca_BS"/>
</dbReference>
<keyword evidence="8" id="KW-1185">Reference proteome</keyword>
<evidence type="ECO:0000256" key="1">
    <source>
        <dbReference type="ARBA" id="ARBA00022837"/>
    </source>
</evidence>
<dbReference type="SUPFAM" id="SSF47473">
    <property type="entry name" value="EF-hand"/>
    <property type="match status" value="1"/>
</dbReference>
<dbReference type="PROSITE" id="PS50222">
    <property type="entry name" value="EF_HAND_2"/>
    <property type="match status" value="2"/>
</dbReference>
<dbReference type="InterPro" id="IPR011992">
    <property type="entry name" value="EF-hand-dom_pair"/>
</dbReference>
<feature type="compositionally biased region" description="Basic and acidic residues" evidence="2">
    <location>
        <begin position="410"/>
        <end position="423"/>
    </location>
</feature>
<dbReference type="InterPro" id="IPR002048">
    <property type="entry name" value="EF_hand_dom"/>
</dbReference>
<protein>
    <submittedName>
        <fullName evidence="7">EF-hand domain-containing protein</fullName>
    </submittedName>
</protein>
<evidence type="ECO:0000313" key="7">
    <source>
        <dbReference type="EMBL" id="CAL4781473.1"/>
    </source>
</evidence>
<keyword evidence="3" id="KW-0472">Membrane</keyword>
<evidence type="ECO:0000256" key="3">
    <source>
        <dbReference type="SAM" id="Phobius"/>
    </source>
</evidence>
<feature type="compositionally biased region" description="Polar residues" evidence="2">
    <location>
        <begin position="227"/>
        <end position="242"/>
    </location>
</feature>
<dbReference type="GO" id="GO:0005509">
    <property type="term" value="F:calcium ion binding"/>
    <property type="evidence" value="ECO:0007669"/>
    <property type="project" value="InterPro"/>
</dbReference>
<feature type="compositionally biased region" description="Low complexity" evidence="2">
    <location>
        <begin position="271"/>
        <end position="290"/>
    </location>
</feature>
<comment type="caution">
    <text evidence="5">The sequence shown here is derived from an EMBL/GenBank/DDBJ whole genome shotgun (WGS) entry which is preliminary data.</text>
</comment>
<dbReference type="AlphaFoldDB" id="A0A9P1FZR1"/>
<feature type="region of interest" description="Disordered" evidence="2">
    <location>
        <begin position="262"/>
        <end position="305"/>
    </location>
</feature>
<feature type="region of interest" description="Disordered" evidence="2">
    <location>
        <begin position="219"/>
        <end position="242"/>
    </location>
</feature>
<dbReference type="OrthoDB" id="427950at2759"/>
<feature type="domain" description="EF-hand" evidence="4">
    <location>
        <begin position="88"/>
        <end position="123"/>
    </location>
</feature>
<evidence type="ECO:0000313" key="6">
    <source>
        <dbReference type="EMBL" id="CAL1147536.1"/>
    </source>
</evidence>
<organism evidence="5">
    <name type="scientific">Cladocopium goreaui</name>
    <dbReference type="NCBI Taxonomy" id="2562237"/>
    <lineage>
        <taxon>Eukaryota</taxon>
        <taxon>Sar</taxon>
        <taxon>Alveolata</taxon>
        <taxon>Dinophyceae</taxon>
        <taxon>Suessiales</taxon>
        <taxon>Symbiodiniaceae</taxon>
        <taxon>Cladocopium</taxon>
    </lineage>
</organism>
<feature type="compositionally biased region" description="Basic and acidic residues" evidence="2">
    <location>
        <begin position="439"/>
        <end position="464"/>
    </location>
</feature>
<reference evidence="5" key="1">
    <citation type="submission" date="2022-10" db="EMBL/GenBank/DDBJ databases">
        <authorList>
            <person name="Chen Y."/>
            <person name="Dougan E. K."/>
            <person name="Chan C."/>
            <person name="Rhodes N."/>
            <person name="Thang M."/>
        </authorList>
    </citation>
    <scope>NUCLEOTIDE SEQUENCE</scope>
</reference>
<sequence>MATPANTTRRKSILVTEALDIIDQDQSGDLGEDEVKTLLAAMGLKGKDVQNVMTAVFEEATSTTHQKVTDAILMWTEIGEGDLETMLGRVVLFQKAFRKIDVDRNSKLTLNEIIWMMESLNIEKKLAADLMAFLDDDDSGTVTWVEFVRGMSSDQFQVLFPQITLEALVAIPSSLRQHKIVSKEEEAEAIKDLPAMEKSLYWMISLIYGRSAPIPADDDEDDATLGATYSSEDLTKSNETGAISSSLPGLDTFLASLASQVPQHENDSGFSSTSSSSSDSDSDATTTSAESAEDPALPGMMSPEDRNPVVLFRKQAKDMQKVQPVKVLPAAKVRGGTDLIIVRNVDKVPELQRWEKDQMNPQIILRKRERAGKVQPAKVRTAQSLVIARKVVKHPEAVSHAVPSVAMVPRPDRSPKKEKKDQALELPRTSLESQTPKSILKDASARKKSAEKAVEPQKSEKRVSLESAPRMGRRGSVMGAAVTSMIHGFQGLTKKRPAKTKTITLEEAVTSIRSMEVKEKHNKAHVLTEAKRKAMWRCAHAAVLAGILAGVGAAFFAQALNDFTTTIVDEEEDFLAWNVLAGTFSLIWSLAEMLVCVVAALVAAVKMTRICGIMLVPMDKERAMLAGSLARAALELGHPKVRTFGIDPQEGQQVPVAAVCIDLHGKSWNHQILDQVDREKGGAKDALEVC</sequence>
<name>A0A9P1FZR1_9DINO</name>
<evidence type="ECO:0000259" key="4">
    <source>
        <dbReference type="PROSITE" id="PS50222"/>
    </source>
</evidence>
<gene>
    <name evidence="5" type="ORF">C1SCF055_LOCUS20831</name>
</gene>
<evidence type="ECO:0000256" key="2">
    <source>
        <dbReference type="SAM" id="MobiDB-lite"/>
    </source>
</evidence>
<dbReference type="EMBL" id="CAMXCT030001913">
    <property type="protein sequence ID" value="CAL4781473.1"/>
    <property type="molecule type" value="Genomic_DNA"/>
</dbReference>
<feature type="transmembrane region" description="Helical" evidence="3">
    <location>
        <begin position="541"/>
        <end position="560"/>
    </location>
</feature>